<keyword evidence="6 8" id="KW-0012">Acyltransferase</keyword>
<evidence type="ECO:0000256" key="6">
    <source>
        <dbReference type="ARBA" id="ARBA00023315"/>
    </source>
</evidence>
<dbReference type="InterPro" id="IPR000182">
    <property type="entry name" value="GNAT_dom"/>
</dbReference>
<dbReference type="Gene3D" id="3.40.630.30">
    <property type="match status" value="1"/>
</dbReference>
<dbReference type="SUPFAM" id="SSF55729">
    <property type="entry name" value="Acyl-CoA N-acyltransferases (Nat)"/>
    <property type="match status" value="1"/>
</dbReference>
<comment type="pathway">
    <text evidence="1 8">Amino-acid biosynthesis; L-arginine biosynthesis; N(2)-acetyl-L-ornithine from L-glutamate: step 1/4.</text>
</comment>
<dbReference type="InterPro" id="IPR001048">
    <property type="entry name" value="Asp/Glu/Uridylate_kinase"/>
</dbReference>
<dbReference type="InterPro" id="IPR036393">
    <property type="entry name" value="AceGlu_kinase-like_sf"/>
</dbReference>
<dbReference type="HAMAP" id="MF_01105">
    <property type="entry name" value="N_acetyl_glu_synth"/>
    <property type="match status" value="1"/>
</dbReference>
<dbReference type="Gene3D" id="3.40.1160.10">
    <property type="entry name" value="Acetylglutamate kinase-like"/>
    <property type="match status" value="1"/>
</dbReference>
<keyword evidence="11" id="KW-1185">Reference proteome</keyword>
<comment type="miscellaneous">
    <text evidence="8">In bacteria which possess the bifunctional enzyme ornithine acetyltransferase/N-acetylglutamate synthase (ArgJ), ArgA fulfills an anaplerotic role.</text>
</comment>
<comment type="subcellular location">
    <subcellularLocation>
        <location evidence="8">Cytoplasm</location>
    </subcellularLocation>
</comment>
<dbReference type="GO" id="GO:0005737">
    <property type="term" value="C:cytoplasm"/>
    <property type="evidence" value="ECO:0007669"/>
    <property type="project" value="UniProtKB-SubCell"/>
</dbReference>
<protein>
    <recommendedName>
        <fullName evidence="8">Amino-acid acetyltransferase</fullName>
        <ecNumber evidence="8">2.3.1.1</ecNumber>
    </recommendedName>
    <alternativeName>
        <fullName evidence="8">N-acetylglutamate synthase</fullName>
        <shortName evidence="8">AGS</shortName>
        <shortName evidence="8">NAGS</shortName>
    </alternativeName>
</protein>
<dbReference type="PIRSF" id="PIRSF000423">
    <property type="entry name" value="ArgA"/>
    <property type="match status" value="1"/>
</dbReference>
<dbReference type="InterPro" id="IPR033719">
    <property type="entry name" value="NAGS_kin"/>
</dbReference>
<dbReference type="Pfam" id="PF00583">
    <property type="entry name" value="Acetyltransf_1"/>
    <property type="match status" value="1"/>
</dbReference>
<dbReference type="InterPro" id="IPR010167">
    <property type="entry name" value="NH2A_AcTrfase"/>
</dbReference>
<evidence type="ECO:0000256" key="7">
    <source>
        <dbReference type="ARBA" id="ARBA00048372"/>
    </source>
</evidence>
<sequence>MSDISSLPAPGYLPGKRLNAESSPAQPAAAAASVAAVDASTSQFVSWVRGAAPYIHAFRGKTFVVGFGGEVVAGDGAQSLAYDCNLLAALGIRLVLVHGARPQIDIEIARRGLEPRFHNGLRVTDAAALECVKAAMAVTRFEVEALLSQGLPNTPMAGSYMRVTGGNFITARPFGVVDGVDFQYTGAVRKVIAEEINADLDQQNVVLITSLGVSPAGEIFNLCMEEVAEAVAVALKAEKLIYLCDAPGLLDADGKLIESVTADEAQSKLEAGEGLTEDLHLYLPCAIRAVRKGVSRAHLIDRDKDGGLLLEFFTHAGVGTVLSRDPLFRLREATVEDVGALVALISPMEADGTLVRRGRELLEQEIERFTVVEHDGVLVGCAALYPFSEDNAAELACLAVTPEYRRAGLGDQLLRRIERRARVQRLERLFVLTTRTAHWFRERGFNEIGPEALPRQKRELYNFQRRSKVFVKNL</sequence>
<keyword evidence="3 8" id="KW-0055">Arginine biosynthesis</keyword>
<reference evidence="10 11" key="1">
    <citation type="submission" date="2019-03" db="EMBL/GenBank/DDBJ databases">
        <title>Genomic Encyclopedia of Type Strains, Phase IV (KMG-IV): sequencing the most valuable type-strain genomes for metagenomic binning, comparative biology and taxonomic classification.</title>
        <authorList>
            <person name="Goeker M."/>
        </authorList>
    </citation>
    <scope>NUCLEOTIDE SEQUENCE [LARGE SCALE GENOMIC DNA]</scope>
    <source>
        <strain evidence="10 11">DSM 12121</strain>
    </source>
</reference>
<evidence type="ECO:0000256" key="4">
    <source>
        <dbReference type="ARBA" id="ARBA00022605"/>
    </source>
</evidence>
<dbReference type="SUPFAM" id="SSF53633">
    <property type="entry name" value="Carbamate kinase-like"/>
    <property type="match status" value="1"/>
</dbReference>
<dbReference type="GO" id="GO:0006526">
    <property type="term" value="P:L-arginine biosynthetic process"/>
    <property type="evidence" value="ECO:0007669"/>
    <property type="project" value="UniProtKB-UniRule"/>
</dbReference>
<dbReference type="UniPathway" id="UPA00068">
    <property type="reaction ID" value="UER00106"/>
</dbReference>
<dbReference type="InterPro" id="IPR016181">
    <property type="entry name" value="Acyl_CoA_acyltransferase"/>
</dbReference>
<keyword evidence="8" id="KW-0963">Cytoplasm</keyword>
<evidence type="ECO:0000256" key="1">
    <source>
        <dbReference type="ARBA" id="ARBA00004925"/>
    </source>
</evidence>
<comment type="catalytic activity">
    <reaction evidence="7 8">
        <text>L-glutamate + acetyl-CoA = N-acetyl-L-glutamate + CoA + H(+)</text>
        <dbReference type="Rhea" id="RHEA:24292"/>
        <dbReference type="ChEBI" id="CHEBI:15378"/>
        <dbReference type="ChEBI" id="CHEBI:29985"/>
        <dbReference type="ChEBI" id="CHEBI:44337"/>
        <dbReference type="ChEBI" id="CHEBI:57287"/>
        <dbReference type="ChEBI" id="CHEBI:57288"/>
        <dbReference type="EC" id="2.3.1.1"/>
    </reaction>
</comment>
<dbReference type="EC" id="2.3.1.1" evidence="8"/>
<keyword evidence="5 8" id="KW-0808">Transferase</keyword>
<dbReference type="PANTHER" id="PTHR30602">
    <property type="entry name" value="AMINO-ACID ACETYLTRANSFERASE"/>
    <property type="match status" value="1"/>
</dbReference>
<evidence type="ECO:0000313" key="11">
    <source>
        <dbReference type="Proteomes" id="UP000295129"/>
    </source>
</evidence>
<name>A0A4R6DVZ8_9RHOO</name>
<organism evidence="10 11">
    <name type="scientific">Azoarcus indigens</name>
    <dbReference type="NCBI Taxonomy" id="29545"/>
    <lineage>
        <taxon>Bacteria</taxon>
        <taxon>Pseudomonadati</taxon>
        <taxon>Pseudomonadota</taxon>
        <taxon>Betaproteobacteria</taxon>
        <taxon>Rhodocyclales</taxon>
        <taxon>Zoogloeaceae</taxon>
        <taxon>Azoarcus</taxon>
    </lineage>
</organism>
<proteinExistence type="inferred from homology"/>
<comment type="caution">
    <text evidence="10">The sequence shown here is derived from an EMBL/GenBank/DDBJ whole genome shotgun (WGS) entry which is preliminary data.</text>
</comment>
<evidence type="ECO:0000313" key="10">
    <source>
        <dbReference type="EMBL" id="TDN48944.1"/>
    </source>
</evidence>
<dbReference type="GO" id="GO:0004042">
    <property type="term" value="F:L-glutamate N-acetyltransferase activity"/>
    <property type="evidence" value="ECO:0007669"/>
    <property type="project" value="UniProtKB-UniRule"/>
</dbReference>
<feature type="domain" description="N-acetyltransferase" evidence="9">
    <location>
        <begin position="328"/>
        <end position="467"/>
    </location>
</feature>
<accession>A0A4R6DVZ8</accession>
<dbReference type="PANTHER" id="PTHR30602:SF12">
    <property type="entry name" value="AMINO-ACID ACETYLTRANSFERASE NAGS1, CHLOROPLASTIC-RELATED"/>
    <property type="match status" value="1"/>
</dbReference>
<evidence type="ECO:0000259" key="9">
    <source>
        <dbReference type="PROSITE" id="PS51186"/>
    </source>
</evidence>
<dbReference type="NCBIfam" id="TIGR01890">
    <property type="entry name" value="N-Ac-Glu-synth"/>
    <property type="match status" value="1"/>
</dbReference>
<dbReference type="EMBL" id="SNVV01000013">
    <property type="protein sequence ID" value="TDN48944.1"/>
    <property type="molecule type" value="Genomic_DNA"/>
</dbReference>
<gene>
    <name evidence="8" type="primary">argA</name>
    <name evidence="10" type="ORF">C7389_11365</name>
</gene>
<dbReference type="Pfam" id="PF00696">
    <property type="entry name" value="AA_kinase"/>
    <property type="match status" value="1"/>
</dbReference>
<evidence type="ECO:0000256" key="3">
    <source>
        <dbReference type="ARBA" id="ARBA00022571"/>
    </source>
</evidence>
<dbReference type="Proteomes" id="UP000295129">
    <property type="component" value="Unassembled WGS sequence"/>
</dbReference>
<dbReference type="NCBIfam" id="NF003641">
    <property type="entry name" value="PRK05279.1"/>
    <property type="match status" value="1"/>
</dbReference>
<evidence type="ECO:0000256" key="2">
    <source>
        <dbReference type="ARBA" id="ARBA00009145"/>
    </source>
</evidence>
<dbReference type="AlphaFoldDB" id="A0A4R6DVZ8"/>
<dbReference type="CDD" id="cd04237">
    <property type="entry name" value="AAK_NAGS-ABP"/>
    <property type="match status" value="1"/>
</dbReference>
<comment type="similarity">
    <text evidence="2 8">Belongs to the acetyltransferase family. ArgA subfamily.</text>
</comment>
<dbReference type="PROSITE" id="PS51186">
    <property type="entry name" value="GNAT"/>
    <property type="match status" value="1"/>
</dbReference>
<keyword evidence="4 8" id="KW-0028">Amino-acid biosynthesis</keyword>
<dbReference type="CDD" id="cd04301">
    <property type="entry name" value="NAT_SF"/>
    <property type="match status" value="1"/>
</dbReference>
<evidence type="ECO:0000256" key="5">
    <source>
        <dbReference type="ARBA" id="ARBA00022679"/>
    </source>
</evidence>
<evidence type="ECO:0000256" key="8">
    <source>
        <dbReference type="HAMAP-Rule" id="MF_01105"/>
    </source>
</evidence>